<comment type="caution">
    <text evidence="2">The sequence shown here is derived from an EMBL/GenBank/DDBJ whole genome shotgun (WGS) entry which is preliminary data.</text>
</comment>
<dbReference type="SUPFAM" id="SSF52317">
    <property type="entry name" value="Class I glutamine amidotransferase-like"/>
    <property type="match status" value="1"/>
</dbReference>
<dbReference type="Proteomes" id="UP000317940">
    <property type="component" value="Unassembled WGS sequence"/>
</dbReference>
<protein>
    <submittedName>
        <fullName evidence="2">Trehalose utilization protein</fullName>
    </submittedName>
</protein>
<evidence type="ECO:0000313" key="2">
    <source>
        <dbReference type="EMBL" id="TWF90069.1"/>
    </source>
</evidence>
<dbReference type="Pfam" id="PF06283">
    <property type="entry name" value="ThuA"/>
    <property type="match status" value="1"/>
</dbReference>
<dbReference type="OrthoDB" id="252909at2"/>
<dbReference type="EMBL" id="VIWT01000003">
    <property type="protein sequence ID" value="TWF90069.1"/>
    <property type="molecule type" value="Genomic_DNA"/>
</dbReference>
<evidence type="ECO:0000313" key="3">
    <source>
        <dbReference type="Proteomes" id="UP000317940"/>
    </source>
</evidence>
<reference evidence="2 3" key="1">
    <citation type="submission" date="2019-06" db="EMBL/GenBank/DDBJ databases">
        <title>Sequencing the genomes of 1000 actinobacteria strains.</title>
        <authorList>
            <person name="Klenk H.-P."/>
        </authorList>
    </citation>
    <scope>NUCLEOTIDE SEQUENCE [LARGE SCALE GENOMIC DNA]</scope>
    <source>
        <strain evidence="2 3">DSM 44826</strain>
    </source>
</reference>
<dbReference type="RefSeq" id="WP_145909312.1">
    <property type="nucleotide sequence ID" value="NZ_BAAAMZ010000001.1"/>
</dbReference>
<accession>A0A561TSI2</accession>
<sequence>MSKTSPRPLRVTVWNENVHETTEPAIAARYPNGIHGAVADAIREHLPDAEVGTATQAEPEHGLSESVLARTDVLVWWGHIAHHLVEDEVVERVKQQVLAGMGLVVLHSGHLSKIFTSLLGTTCNLAWRSGHDRELVWTVDPTHPITRGVPSPIVIPQQEMYGEHFDIPAPDELVFISSFSGGEVFRSGCTFRRGHGRIFYFSPGDQDYPVYFHPDVRRVIANGAAWARQDAGERSLPQIRNRATGWFEEENR</sequence>
<dbReference type="InterPro" id="IPR029010">
    <property type="entry name" value="ThuA-like"/>
</dbReference>
<proteinExistence type="predicted"/>
<dbReference type="PIRSF" id="PIRSF030013">
    <property type="entry name" value="ThuA"/>
    <property type="match status" value="1"/>
</dbReference>
<evidence type="ECO:0000259" key="1">
    <source>
        <dbReference type="Pfam" id="PF06283"/>
    </source>
</evidence>
<name>A0A561TSI2_9ACTN</name>
<gene>
    <name evidence="2" type="ORF">FHX73_13113</name>
</gene>
<dbReference type="InterPro" id="IPR029062">
    <property type="entry name" value="Class_I_gatase-like"/>
</dbReference>
<dbReference type="Gene3D" id="3.40.50.880">
    <property type="match status" value="1"/>
</dbReference>
<dbReference type="InterPro" id="IPR009381">
    <property type="entry name" value="Trehalose_catabolism_ThuA_prok"/>
</dbReference>
<keyword evidence="3" id="KW-1185">Reference proteome</keyword>
<organism evidence="2 3">
    <name type="scientific">Kitasatospora viridis</name>
    <dbReference type="NCBI Taxonomy" id="281105"/>
    <lineage>
        <taxon>Bacteria</taxon>
        <taxon>Bacillati</taxon>
        <taxon>Actinomycetota</taxon>
        <taxon>Actinomycetes</taxon>
        <taxon>Kitasatosporales</taxon>
        <taxon>Streptomycetaceae</taxon>
        <taxon>Kitasatospora</taxon>
    </lineage>
</organism>
<dbReference type="AlphaFoldDB" id="A0A561TSI2"/>
<feature type="domain" description="ThuA-like" evidence="1">
    <location>
        <begin position="10"/>
        <end position="227"/>
    </location>
</feature>